<dbReference type="EnsemblPlants" id="KQJ83462">
    <property type="protein sequence ID" value="KQJ83462"/>
    <property type="gene ID" value="BRADI_5g15104v3"/>
</dbReference>
<name>I1IZG3_BRADI</name>
<reference evidence="5 6" key="1">
    <citation type="journal article" date="2010" name="Nature">
        <title>Genome sequencing and analysis of the model grass Brachypodium distachyon.</title>
        <authorList>
            <consortium name="International Brachypodium Initiative"/>
        </authorList>
    </citation>
    <scope>NUCLEOTIDE SEQUENCE [LARGE SCALE GENOMIC DNA]</scope>
    <source>
        <strain evidence="5">Bd21</strain>
        <strain evidence="6">cv. Bd21</strain>
    </source>
</reference>
<feature type="region of interest" description="Disordered" evidence="1">
    <location>
        <begin position="294"/>
        <end position="325"/>
    </location>
</feature>
<dbReference type="EnsemblPlants" id="PNT61427">
    <property type="protein sequence ID" value="PNT61427"/>
    <property type="gene ID" value="BRADI_5g15104v3"/>
</dbReference>
<evidence type="ECO:0000313" key="7">
    <source>
        <dbReference type="Proteomes" id="UP000008810"/>
    </source>
</evidence>
<dbReference type="Gramene" id="KQJ83462">
    <property type="protein sequence ID" value="KQJ83462"/>
    <property type="gene ID" value="BRADI_5g15104v3"/>
</dbReference>
<sequence>MINLFDLSTGMTSTKVLTDRAYRDGSPVRRIWQDTNPAKVCAENKLGANSRNSSNNKSDAPPMKMLLVREIFKEAESRKKPPSVVARLMGLEDDLPAQEPALLHSVKRNLRSQSHANLAATNRPLLQQERHCYGKSTHHHVDAAREEPLRVRTHHHPDQTLSSGRSSRKKSDTRTEVVRKKFMEAKLLANDENFLHSKEFQEALEVLSSNKDLFLKFLEEPSSVSKPQNEHQTMPAPLQKKCITLLKPLKSVENKGERETRTHRFNEENGCVTGKTHKRSHSTEDTFSQPTRIVVLKPSPGKPNRTHARLTPRTAPSEQTDKTNFLGDLEDDACASTLRYGEVSHASFQYLPEDRHRRDESLLSSVYSNGYFGDESSFSRSEIDYIDENDGNLSDSVVVSPVSRYSWDYIKRHSSTHSCSNCSRTSHSHSAESSVTKEAKKRLSERWTTVARDEIGQEIRFPRNSRTLGDMLSLKKDTKEETVALVNSVSTSQSCGTGNEWDMQATRMSTLRKDENGESSPRNLVRSKSLPASSAAFHDIIASANSEVCKTSKMDTRSGKGKSLKGRVSSFFFPRNKRLATRKTILTSDGTNGKVEVTFLGDVEQMTFCKDKSDSSTIQTNCSSKQDVDSFEALVSSDCPGDYTDDLRSNGGLKCMRGHPSPTFEDNNTDKPESSRSIISCNKRVGLRSPAIESVARSLPWEDTNSRSALLGSLNFSNADDDDELECHAFVEKILSSSGLDNLQLTMVFTGWYLPDCPLDPELCHMLLDHNEEAAKSRECRSNRKLLFDCVNMALVEAGQDALLSTYPWSKTCLGAWKEKLSQDLREEVWSHVKGWLYGAEMLVANKDGDTARMLERVVQQEVEGGGWMKSGRSGVDEVAKLIASCLLEDLVGEAVADLAVCFPQQGIPLPMSSL</sequence>
<dbReference type="RefSeq" id="XP_024311877.1">
    <property type="nucleotide sequence ID" value="XM_024456109.1"/>
</dbReference>
<dbReference type="EnsemblPlants" id="KQJ83467">
    <property type="protein sequence ID" value="KQJ83467"/>
    <property type="gene ID" value="BRADI_5g15104v3"/>
</dbReference>
<reference evidence="5" key="2">
    <citation type="submission" date="2017-06" db="EMBL/GenBank/DDBJ databases">
        <title>WGS assembly of Brachypodium distachyon.</title>
        <authorList>
            <consortium name="The International Brachypodium Initiative"/>
            <person name="Lucas S."/>
            <person name="Harmon-Smith M."/>
            <person name="Lail K."/>
            <person name="Tice H."/>
            <person name="Grimwood J."/>
            <person name="Bruce D."/>
            <person name="Barry K."/>
            <person name="Shu S."/>
            <person name="Lindquist E."/>
            <person name="Wang M."/>
            <person name="Pitluck S."/>
            <person name="Vogel J.P."/>
            <person name="Garvin D.F."/>
            <person name="Mockler T.C."/>
            <person name="Schmutz J."/>
            <person name="Rokhsar D."/>
            <person name="Bevan M.W."/>
        </authorList>
    </citation>
    <scope>NUCLEOTIDE SEQUENCE</scope>
    <source>
        <strain evidence="5">Bd21</strain>
    </source>
</reference>
<dbReference type="EMBL" id="CM000884">
    <property type="protein sequence ID" value="PNT61423.1"/>
    <property type="molecule type" value="Genomic_DNA"/>
</dbReference>
<feature type="domain" description="DUF3741" evidence="4">
    <location>
        <begin position="79"/>
        <end position="97"/>
    </location>
</feature>
<dbReference type="Proteomes" id="UP000008810">
    <property type="component" value="Chromosome 5"/>
</dbReference>
<evidence type="ECO:0000259" key="4">
    <source>
        <dbReference type="Pfam" id="PF14383"/>
    </source>
</evidence>
<dbReference type="AlphaFoldDB" id="I1IZG3"/>
<feature type="domain" description="DUF3741" evidence="2">
    <location>
        <begin position="179"/>
        <end position="223"/>
    </location>
</feature>
<dbReference type="InterPro" id="IPR025486">
    <property type="entry name" value="DUF4378"/>
</dbReference>
<dbReference type="RefSeq" id="XP_024311874.1">
    <property type="nucleotide sequence ID" value="XM_024456106.1"/>
</dbReference>
<dbReference type="HOGENOM" id="CLU_016752_0_0_1"/>
<feature type="domain" description="DUF4378" evidence="3">
    <location>
        <begin position="728"/>
        <end position="894"/>
    </location>
</feature>
<dbReference type="Gramene" id="PNT61427">
    <property type="protein sequence ID" value="PNT61427"/>
    <property type="gene ID" value="BRADI_5g15104v3"/>
</dbReference>
<dbReference type="Gramene" id="KQJ83467">
    <property type="protein sequence ID" value="KQJ83467"/>
    <property type="gene ID" value="BRADI_5g15104v3"/>
</dbReference>
<dbReference type="EnsemblPlants" id="PNT61423">
    <property type="protein sequence ID" value="PNT61423"/>
    <property type="gene ID" value="BRADI_5g15104v3"/>
</dbReference>
<dbReference type="RefSeq" id="XP_024311876.1">
    <property type="nucleotide sequence ID" value="XM_024456108.1"/>
</dbReference>
<dbReference type="EMBL" id="CM000884">
    <property type="protein sequence ID" value="KQJ83467.1"/>
    <property type="molecule type" value="Genomic_DNA"/>
</dbReference>
<evidence type="ECO:0000259" key="3">
    <source>
        <dbReference type="Pfam" id="PF14309"/>
    </source>
</evidence>
<proteinExistence type="predicted"/>
<dbReference type="Pfam" id="PF12552">
    <property type="entry name" value="DUF3741"/>
    <property type="match status" value="1"/>
</dbReference>
<dbReference type="Pfam" id="PF14309">
    <property type="entry name" value="DUF4378"/>
    <property type="match status" value="1"/>
</dbReference>
<gene>
    <name evidence="6" type="primary">LOC100830890</name>
    <name evidence="5" type="ORF">BRADI_5g15104v3</name>
</gene>
<organism evidence="5">
    <name type="scientific">Brachypodium distachyon</name>
    <name type="common">Purple false brome</name>
    <name type="synonym">Trachynia distachya</name>
    <dbReference type="NCBI Taxonomy" id="15368"/>
    <lineage>
        <taxon>Eukaryota</taxon>
        <taxon>Viridiplantae</taxon>
        <taxon>Streptophyta</taxon>
        <taxon>Embryophyta</taxon>
        <taxon>Tracheophyta</taxon>
        <taxon>Spermatophyta</taxon>
        <taxon>Magnoliopsida</taxon>
        <taxon>Liliopsida</taxon>
        <taxon>Poales</taxon>
        <taxon>Poaceae</taxon>
        <taxon>BOP clade</taxon>
        <taxon>Pooideae</taxon>
        <taxon>Stipodae</taxon>
        <taxon>Brachypodieae</taxon>
        <taxon>Brachypodium</taxon>
    </lineage>
</organism>
<dbReference type="RefSeq" id="XP_024311875.1">
    <property type="nucleotide sequence ID" value="XM_024456107.1"/>
</dbReference>
<dbReference type="eggNOG" id="ENOG502QQCF">
    <property type="taxonomic scope" value="Eukaryota"/>
</dbReference>
<dbReference type="PANTHER" id="PTHR46634:SF3">
    <property type="entry name" value="M REDUCTASE II SUBUNIT GAMMA, PUTATIVE (DUF3741)-RELATED"/>
    <property type="match status" value="1"/>
</dbReference>
<dbReference type="EMBL" id="CM000884">
    <property type="protein sequence ID" value="KQJ83462.1"/>
    <property type="molecule type" value="Genomic_DNA"/>
</dbReference>
<dbReference type="STRING" id="15368.I1IZG3"/>
<dbReference type="InterPro" id="IPR022212">
    <property type="entry name" value="DUF3741"/>
</dbReference>
<reference evidence="6" key="3">
    <citation type="submission" date="2018-08" db="UniProtKB">
        <authorList>
            <consortium name="EnsemblPlants"/>
        </authorList>
    </citation>
    <scope>IDENTIFICATION</scope>
    <source>
        <strain evidence="6">cv. Bd21</strain>
    </source>
</reference>
<keyword evidence="7" id="KW-1185">Reference proteome</keyword>
<dbReference type="EMBL" id="CM000884">
    <property type="protein sequence ID" value="PNT61427.1"/>
    <property type="molecule type" value="Genomic_DNA"/>
</dbReference>
<evidence type="ECO:0000313" key="5">
    <source>
        <dbReference type="EMBL" id="KQJ83462.1"/>
    </source>
</evidence>
<evidence type="ECO:0000256" key="1">
    <source>
        <dbReference type="SAM" id="MobiDB-lite"/>
    </source>
</evidence>
<dbReference type="GeneID" id="100830890"/>
<dbReference type="InterPro" id="IPR032795">
    <property type="entry name" value="DUF3741-assoc"/>
</dbReference>
<feature type="region of interest" description="Disordered" evidence="1">
    <location>
        <begin position="147"/>
        <end position="175"/>
    </location>
</feature>
<dbReference type="Pfam" id="PF14383">
    <property type="entry name" value="VARLMGL"/>
    <property type="match status" value="1"/>
</dbReference>
<protein>
    <recommendedName>
        <fullName evidence="8">DUF4378 domain-containing protein</fullName>
    </recommendedName>
</protein>
<dbReference type="OMA" id="EVWNIVS"/>
<dbReference type="RefSeq" id="XP_010240102.1">
    <property type="nucleotide sequence ID" value="XM_010241800.3"/>
</dbReference>
<dbReference type="OrthoDB" id="1932693at2759"/>
<dbReference type="ExpressionAtlas" id="I1IZG3">
    <property type="expression patterns" value="baseline and differential"/>
</dbReference>
<evidence type="ECO:0000313" key="6">
    <source>
        <dbReference type="EnsemblPlants" id="KQJ83462"/>
    </source>
</evidence>
<dbReference type="PANTHER" id="PTHR46634">
    <property type="entry name" value="M REDUCTASE II SUBUNIT GAMMA, PUTATIVE (DUF3741)-RELATED"/>
    <property type="match status" value="1"/>
</dbReference>
<accession>I1IZG3</accession>
<evidence type="ECO:0000259" key="2">
    <source>
        <dbReference type="Pfam" id="PF12552"/>
    </source>
</evidence>
<dbReference type="KEGG" id="bdi:100830890"/>
<dbReference type="Gramene" id="PNT61423">
    <property type="protein sequence ID" value="PNT61423"/>
    <property type="gene ID" value="BRADI_5g15104v3"/>
</dbReference>
<evidence type="ECO:0008006" key="8">
    <source>
        <dbReference type="Google" id="ProtNLM"/>
    </source>
</evidence>